<dbReference type="GO" id="GO:0005524">
    <property type="term" value="F:ATP binding"/>
    <property type="evidence" value="ECO:0007669"/>
    <property type="project" value="UniProtKB-KW"/>
</dbReference>
<feature type="domain" description="Guanylate cyclase" evidence="3">
    <location>
        <begin position="27"/>
        <end position="156"/>
    </location>
</feature>
<evidence type="ECO:0000256" key="2">
    <source>
        <dbReference type="ARBA" id="ARBA00022840"/>
    </source>
</evidence>
<dbReference type="EMBL" id="RQXT01000013">
    <property type="protein sequence ID" value="RRI01972.1"/>
    <property type="molecule type" value="Genomic_DNA"/>
</dbReference>
<dbReference type="AlphaFoldDB" id="A0A3P3FUE6"/>
<dbReference type="Gene3D" id="1.25.40.10">
    <property type="entry name" value="Tetratricopeptide repeat domain"/>
    <property type="match status" value="2"/>
</dbReference>
<dbReference type="GO" id="GO:0005737">
    <property type="term" value="C:cytoplasm"/>
    <property type="evidence" value="ECO:0007669"/>
    <property type="project" value="TreeGrafter"/>
</dbReference>
<keyword evidence="5" id="KW-1185">Reference proteome</keyword>
<evidence type="ECO:0000256" key="1">
    <source>
        <dbReference type="ARBA" id="ARBA00022741"/>
    </source>
</evidence>
<organism evidence="4 5">
    <name type="scientific">Mesorhizobium tamadayense</name>
    <dbReference type="NCBI Taxonomy" id="425306"/>
    <lineage>
        <taxon>Bacteria</taxon>
        <taxon>Pseudomonadati</taxon>
        <taxon>Pseudomonadota</taxon>
        <taxon>Alphaproteobacteria</taxon>
        <taxon>Hyphomicrobiales</taxon>
        <taxon>Phyllobacteriaceae</taxon>
        <taxon>Mesorhizobium</taxon>
    </lineage>
</organism>
<evidence type="ECO:0000259" key="3">
    <source>
        <dbReference type="PROSITE" id="PS50125"/>
    </source>
</evidence>
<dbReference type="RefSeq" id="WP_124998825.1">
    <property type="nucleotide sequence ID" value="NZ_RQXT01000013.1"/>
</dbReference>
<dbReference type="PANTHER" id="PTHR16305:SF28">
    <property type="entry name" value="GUANYLATE CYCLASE DOMAIN-CONTAINING PROTEIN"/>
    <property type="match status" value="1"/>
</dbReference>
<dbReference type="Gene3D" id="3.30.70.1230">
    <property type="entry name" value="Nucleotide cyclase"/>
    <property type="match status" value="1"/>
</dbReference>
<dbReference type="SUPFAM" id="SSF55073">
    <property type="entry name" value="Nucleotide cyclase"/>
    <property type="match status" value="1"/>
</dbReference>
<sequence>MTTPVPLASPILPSSPAKSVAERRYLTILFCDIVGSTEYADRLDPEDFQRLIESFLQTCSSVVRRRKGVTASYIGDAVQAYFGYPRAGEDDSEFAVLAALEIVDAVATISANQGYPLQVRVGIASGQVVVGEFVGAPSGVSTVAFGHVAHLAARLQVLAKPNTVLVDAATFEAASGAIDFTKFGKHELKGFAEPVQVWQVQRARMVPTRFAKRAHMTKLCGRNAELRLLMERWESVVRDRRGNAVWVSGESGIGKSRLLNEIQQRLRSFPQLTMQCSPTFENSTLYPFLAELQRIATIEDGDSTEEKLRKLSNGLSIGSVSSDVALAIFSSLLGIPTTRPDRLEGISAERQRNIAEQAFMDLISYLARATPILILFEDEQWADATSRELLDKIVAGLASTPALLLVSSRNNASVPWFDRPDVHHIRLEALGREDAEAIVHDISPNALAADVSVVLDRSEGVPLYIEELTRSVVETGLRLDVPQPKRLSLTNNIPNSLQFSLLARLDRLGPAKEVAQIAAAIGREFDFDILREICDWPEAELRAAVGDLMRTGLIVAERGTAGAGFSFTHVLLQQAARGTMLHERAQQIHKLIAECIELRDDNAAFAYPEVLAEHFADAGLFDRAADYWLLAGLKAAKTWAKVDAVRTFRKGLEAAKLLPESDDRSRRLLRFELELGDVLYAALGYVTGEGSAAYQRAIALSEKLGEPEATIRALDGLFGTHFNSGQFGKALAASDELIRVGEEGGYLNALVIGLQFKGMSLFCQGELAAARQYLERALSHKGSADKVGSDFPSMAMIYLSWTLHILGYRHQALKLYLEAEATVRQQSAYRLAACLGNGCVLFAFREESREIARLADELLPLAQENGFNLWARVARFFGGLAASNLNDSLAGSHMMALTESDLEDQEVDKSCYLGLLAKAFMNSGQFNIAAETVEKGLREAEKIGEHYFTAALLRIRGEIELANGVGDRAAETSFREAIAFARQQNARSWELQAANSLAKLLRSQGRFEEARAELREVNDWFIAADVA</sequence>
<dbReference type="InterPro" id="IPR011990">
    <property type="entry name" value="TPR-like_helical_dom_sf"/>
</dbReference>
<dbReference type="InterPro" id="IPR041664">
    <property type="entry name" value="AAA_16"/>
</dbReference>
<dbReference type="OrthoDB" id="9785312at2"/>
<dbReference type="PANTHER" id="PTHR16305">
    <property type="entry name" value="TESTICULAR SOLUBLE ADENYLYL CYCLASE"/>
    <property type="match status" value="1"/>
</dbReference>
<dbReference type="InterPro" id="IPR029787">
    <property type="entry name" value="Nucleotide_cyclase"/>
</dbReference>
<proteinExistence type="predicted"/>
<dbReference type="PROSITE" id="PS50125">
    <property type="entry name" value="GUANYLATE_CYCLASE_2"/>
    <property type="match status" value="1"/>
</dbReference>
<dbReference type="Pfam" id="PF00211">
    <property type="entry name" value="Guanylate_cyc"/>
    <property type="match status" value="1"/>
</dbReference>
<dbReference type="GO" id="GO:0035556">
    <property type="term" value="P:intracellular signal transduction"/>
    <property type="evidence" value="ECO:0007669"/>
    <property type="project" value="InterPro"/>
</dbReference>
<dbReference type="GO" id="GO:0004016">
    <property type="term" value="F:adenylate cyclase activity"/>
    <property type="evidence" value="ECO:0007669"/>
    <property type="project" value="TreeGrafter"/>
</dbReference>
<name>A0A3P3FUE6_9HYPH</name>
<evidence type="ECO:0000313" key="5">
    <source>
        <dbReference type="Proteomes" id="UP000273786"/>
    </source>
</evidence>
<dbReference type="CDD" id="cd07302">
    <property type="entry name" value="CHD"/>
    <property type="match status" value="1"/>
</dbReference>
<dbReference type="InterPro" id="IPR001054">
    <property type="entry name" value="A/G_cyclase"/>
</dbReference>
<dbReference type="SMART" id="SM00044">
    <property type="entry name" value="CYCc"/>
    <property type="match status" value="1"/>
</dbReference>
<evidence type="ECO:0000313" key="4">
    <source>
        <dbReference type="EMBL" id="RRI01972.1"/>
    </source>
</evidence>
<dbReference type="Pfam" id="PF13191">
    <property type="entry name" value="AAA_16"/>
    <property type="match status" value="1"/>
</dbReference>
<reference evidence="4 5" key="1">
    <citation type="submission" date="2018-11" db="EMBL/GenBank/DDBJ databases">
        <title>the genome of Mesorhizobium tamadayense DSM 28320.</title>
        <authorList>
            <person name="Gao J."/>
        </authorList>
    </citation>
    <scope>NUCLEOTIDE SEQUENCE [LARGE SCALE GENOMIC DNA]</scope>
    <source>
        <strain evidence="4 5">DSM 28320</strain>
    </source>
</reference>
<dbReference type="Gene3D" id="3.40.50.300">
    <property type="entry name" value="P-loop containing nucleotide triphosphate hydrolases"/>
    <property type="match status" value="1"/>
</dbReference>
<accession>A0A3P3FUE6</accession>
<keyword evidence="2" id="KW-0067">ATP-binding</keyword>
<comment type="caution">
    <text evidence="4">The sequence shown here is derived from an EMBL/GenBank/DDBJ whole genome shotgun (WGS) entry which is preliminary data.</text>
</comment>
<dbReference type="Proteomes" id="UP000273786">
    <property type="component" value="Unassembled WGS sequence"/>
</dbReference>
<keyword evidence="1" id="KW-0547">Nucleotide-binding</keyword>
<dbReference type="SUPFAM" id="SSF48452">
    <property type="entry name" value="TPR-like"/>
    <property type="match status" value="2"/>
</dbReference>
<protein>
    <submittedName>
        <fullName evidence="4">Adenylate/guanylate cyclase domain-containing protein</fullName>
    </submittedName>
</protein>
<dbReference type="InterPro" id="IPR027417">
    <property type="entry name" value="P-loop_NTPase"/>
</dbReference>
<dbReference type="GO" id="GO:0009190">
    <property type="term" value="P:cyclic nucleotide biosynthetic process"/>
    <property type="evidence" value="ECO:0007669"/>
    <property type="project" value="InterPro"/>
</dbReference>
<dbReference type="SUPFAM" id="SSF52540">
    <property type="entry name" value="P-loop containing nucleoside triphosphate hydrolases"/>
    <property type="match status" value="1"/>
</dbReference>
<gene>
    <name evidence="4" type="ORF">EH240_13120</name>
</gene>